<dbReference type="InterPro" id="IPR038078">
    <property type="entry name" value="PhoU-like_sf"/>
</dbReference>
<reference evidence="3 4" key="1">
    <citation type="submission" date="2017-11" db="EMBL/GenBank/DDBJ databases">
        <title>Isolation and Characterization of Methanofollis Species from Methane Seep Offshore SW Taiwan.</title>
        <authorList>
            <person name="Teng N.-H."/>
            <person name="Lai M.-C."/>
            <person name="Chen S.-C."/>
        </authorList>
    </citation>
    <scope>NUCLEOTIDE SEQUENCE [LARGE SCALE GENOMIC DNA]</scope>
    <source>
        <strain evidence="3 4">FWC-SCC2</strain>
    </source>
</reference>
<evidence type="ECO:0000313" key="3">
    <source>
        <dbReference type="EMBL" id="TAJ44044.1"/>
    </source>
</evidence>
<dbReference type="RefSeq" id="WP_130647109.1">
    <property type="nucleotide sequence ID" value="NZ_PGCL01000003.1"/>
</dbReference>
<evidence type="ECO:0000313" key="4">
    <source>
        <dbReference type="Proteomes" id="UP000292580"/>
    </source>
</evidence>
<dbReference type="EMBL" id="PGCL01000003">
    <property type="protein sequence ID" value="TAJ44044.1"/>
    <property type="molecule type" value="Genomic_DNA"/>
</dbReference>
<keyword evidence="1" id="KW-0812">Transmembrane</keyword>
<dbReference type="InterPro" id="IPR026022">
    <property type="entry name" value="PhoU_dom"/>
</dbReference>
<dbReference type="AlphaFoldDB" id="A0A483CTL3"/>
<evidence type="ECO:0000256" key="1">
    <source>
        <dbReference type="SAM" id="Phobius"/>
    </source>
</evidence>
<protein>
    <submittedName>
        <fullName evidence="3">PhoU family transcriptional regulator</fullName>
    </submittedName>
</protein>
<feature type="domain" description="SpoVT-AbrB" evidence="2">
    <location>
        <begin position="8"/>
        <end position="54"/>
    </location>
</feature>
<proteinExistence type="predicted"/>
<gene>
    <name evidence="3" type="ORF">CUJ86_08375</name>
</gene>
<dbReference type="PANTHER" id="PTHR42930:SF2">
    <property type="entry name" value="PHOU DOMAIN-CONTAINING PROTEIN"/>
    <property type="match status" value="1"/>
</dbReference>
<organism evidence="3 4">
    <name type="scientific">Methanofollis fontis</name>
    <dbReference type="NCBI Taxonomy" id="2052832"/>
    <lineage>
        <taxon>Archaea</taxon>
        <taxon>Methanobacteriati</taxon>
        <taxon>Methanobacteriota</taxon>
        <taxon>Stenosarchaea group</taxon>
        <taxon>Methanomicrobia</taxon>
        <taxon>Methanomicrobiales</taxon>
        <taxon>Methanomicrobiaceae</taxon>
        <taxon>Methanofollis</taxon>
    </lineage>
</organism>
<dbReference type="GO" id="GO:0045936">
    <property type="term" value="P:negative regulation of phosphate metabolic process"/>
    <property type="evidence" value="ECO:0007669"/>
    <property type="project" value="InterPro"/>
</dbReference>
<dbReference type="Proteomes" id="UP000292580">
    <property type="component" value="Unassembled WGS sequence"/>
</dbReference>
<dbReference type="GO" id="GO:0003677">
    <property type="term" value="F:DNA binding"/>
    <property type="evidence" value="ECO:0007669"/>
    <property type="project" value="InterPro"/>
</dbReference>
<feature type="transmembrane region" description="Helical" evidence="1">
    <location>
        <begin position="71"/>
        <end position="91"/>
    </location>
</feature>
<dbReference type="Gene3D" id="1.20.58.220">
    <property type="entry name" value="Phosphate transport system protein phou homolog 2, domain 2"/>
    <property type="match status" value="2"/>
</dbReference>
<dbReference type="OrthoDB" id="40991at2157"/>
<dbReference type="SMART" id="SM00966">
    <property type="entry name" value="SpoVT_AbrB"/>
    <property type="match status" value="1"/>
</dbReference>
<name>A0A483CTL3_9EURY</name>
<sequence length="338" mass="37662">MEIRKVQITGGSSYIVSLPKEWIKSSKIAKNDPVGLIVQQDGTLLVTPKIDVEAVQREKTFQVNATTDQIFILRCLISAYIAGYTVITLTAQGRLPPKIRMRVRDFTQMAIGQEVVEETETSIRIKDLLNPSEMPFQNTIRRMAVLARGMHQDSVEALKSGNTALAEDVIARDNDVDRLQWLIARQANLVLNDANLSRRMNVSPQMALTYFLIARIIERIGDHGTRIARSSIGLTMTDQKCDIITMIDDASTTASSIFDRAIESLFSQDIKTANATIQHVEDLEEQARAINTHALDYDAATATALVSISDSIRRIGEYSGDICESIINHLIHEETPIH</sequence>
<dbReference type="InterPro" id="IPR007159">
    <property type="entry name" value="SpoVT-AbrB_dom"/>
</dbReference>
<dbReference type="InterPro" id="IPR028366">
    <property type="entry name" value="PhoU"/>
</dbReference>
<keyword evidence="1" id="KW-1133">Transmembrane helix</keyword>
<comment type="caution">
    <text evidence="3">The sequence shown here is derived from an EMBL/GenBank/DDBJ whole genome shotgun (WGS) entry which is preliminary data.</text>
</comment>
<dbReference type="SUPFAM" id="SSF109755">
    <property type="entry name" value="PhoU-like"/>
    <property type="match status" value="1"/>
</dbReference>
<dbReference type="Pfam" id="PF01895">
    <property type="entry name" value="PhoU"/>
    <property type="match status" value="2"/>
</dbReference>
<keyword evidence="4" id="KW-1185">Reference proteome</keyword>
<dbReference type="Pfam" id="PF04014">
    <property type="entry name" value="MazE_antitoxin"/>
    <property type="match status" value="1"/>
</dbReference>
<dbReference type="GO" id="GO:0030643">
    <property type="term" value="P:intracellular phosphate ion homeostasis"/>
    <property type="evidence" value="ECO:0007669"/>
    <property type="project" value="InterPro"/>
</dbReference>
<accession>A0A483CTL3</accession>
<dbReference type="PANTHER" id="PTHR42930">
    <property type="entry name" value="PHOSPHATE-SPECIFIC TRANSPORT SYSTEM ACCESSORY PROTEIN PHOU"/>
    <property type="match status" value="1"/>
</dbReference>
<keyword evidence="1" id="KW-0472">Membrane</keyword>
<evidence type="ECO:0000259" key="2">
    <source>
        <dbReference type="SMART" id="SM00966"/>
    </source>
</evidence>